<name>A0A072U317_MEDTR</name>
<keyword evidence="1" id="KW-0811">Translocation</keyword>
<protein>
    <recommendedName>
        <fullName evidence="1">Mitochondrial import inner membrane translocase subunit TIM50</fullName>
    </recommendedName>
</protein>
<reference evidence="4" key="3">
    <citation type="submission" date="2015-04" db="UniProtKB">
        <authorList>
            <consortium name="EnsemblPlants"/>
        </authorList>
    </citation>
    <scope>IDENTIFICATION</scope>
    <source>
        <strain evidence="4">cv. Jemalong A17</strain>
    </source>
</reference>
<dbReference type="Pfam" id="PF03031">
    <property type="entry name" value="NIF"/>
    <property type="match status" value="1"/>
</dbReference>
<sequence>MEAKKESCSDGNIRIKDFEADHVDHDDHKQELSLSLEKLNLAPKKKKLLVLNLNGLLLHRSIHTSLFKRPFSEEFMKFCLERFEVGIWTSAKKHNVDGALTFAIGEESKNKLLFVWDQSHCFYCIGMKSMEKKEKPLFFKELKKVWEKVKKGGSYSPSNTLMIDDKAYKSFIDPPNTTIFVKSYDTEDKEDNALDPNGELCEYLKGVAEAEDVQSYVKDNAFGLPPLTSTHPHWSYYTQIFTTQFLNFWSAGK</sequence>
<dbReference type="PANTHER" id="PTHR12210">
    <property type="entry name" value="DULLARD PROTEIN PHOSPHATASE"/>
    <property type="match status" value="1"/>
</dbReference>
<keyword evidence="1" id="KW-0653">Protein transport</keyword>
<comment type="similarity">
    <text evidence="1">Belongs to the TIM50 family.</text>
</comment>
<keyword evidence="1" id="KW-0809">Transit peptide</keyword>
<gene>
    <name evidence="3" type="ordered locus">MTR_7g103410</name>
</gene>
<dbReference type="EMBL" id="CM001223">
    <property type="protein sequence ID" value="KEH24099.1"/>
    <property type="molecule type" value="Genomic_DNA"/>
</dbReference>
<evidence type="ECO:0000313" key="4">
    <source>
        <dbReference type="EnsemblPlants" id="KEH24099"/>
    </source>
</evidence>
<dbReference type="GO" id="GO:0005744">
    <property type="term" value="C:TIM23 mitochondrial import inner membrane translocase complex"/>
    <property type="evidence" value="ECO:0000318"/>
    <property type="project" value="GO_Central"/>
</dbReference>
<dbReference type="InterPro" id="IPR050365">
    <property type="entry name" value="TIM50"/>
</dbReference>
<evidence type="ECO:0000313" key="3">
    <source>
        <dbReference type="EMBL" id="KEH24099.1"/>
    </source>
</evidence>
<reference evidence="3 5" key="1">
    <citation type="journal article" date="2011" name="Nature">
        <title>The Medicago genome provides insight into the evolution of rhizobial symbioses.</title>
        <authorList>
            <person name="Young N.D."/>
            <person name="Debelle F."/>
            <person name="Oldroyd G.E."/>
            <person name="Geurts R."/>
            <person name="Cannon S.B."/>
            <person name="Udvardi M.K."/>
            <person name="Benedito V.A."/>
            <person name="Mayer K.F."/>
            <person name="Gouzy J."/>
            <person name="Schoof H."/>
            <person name="Van de Peer Y."/>
            <person name="Proost S."/>
            <person name="Cook D.R."/>
            <person name="Meyers B.C."/>
            <person name="Spannagl M."/>
            <person name="Cheung F."/>
            <person name="De Mita S."/>
            <person name="Krishnakumar V."/>
            <person name="Gundlach H."/>
            <person name="Zhou S."/>
            <person name="Mudge J."/>
            <person name="Bharti A.K."/>
            <person name="Murray J.D."/>
            <person name="Naoumkina M.A."/>
            <person name="Rosen B."/>
            <person name="Silverstein K.A."/>
            <person name="Tang H."/>
            <person name="Rombauts S."/>
            <person name="Zhao P.X."/>
            <person name="Zhou P."/>
            <person name="Barbe V."/>
            <person name="Bardou P."/>
            <person name="Bechner M."/>
            <person name="Bellec A."/>
            <person name="Berger A."/>
            <person name="Berges H."/>
            <person name="Bidwell S."/>
            <person name="Bisseling T."/>
            <person name="Choisne N."/>
            <person name="Couloux A."/>
            <person name="Denny R."/>
            <person name="Deshpande S."/>
            <person name="Dai X."/>
            <person name="Doyle J.J."/>
            <person name="Dudez A.M."/>
            <person name="Farmer A.D."/>
            <person name="Fouteau S."/>
            <person name="Franken C."/>
            <person name="Gibelin C."/>
            <person name="Gish J."/>
            <person name="Goldstein S."/>
            <person name="Gonzalez A.J."/>
            <person name="Green P.J."/>
            <person name="Hallab A."/>
            <person name="Hartog M."/>
            <person name="Hua A."/>
            <person name="Humphray S.J."/>
            <person name="Jeong D.H."/>
            <person name="Jing Y."/>
            <person name="Jocker A."/>
            <person name="Kenton S.M."/>
            <person name="Kim D.J."/>
            <person name="Klee K."/>
            <person name="Lai H."/>
            <person name="Lang C."/>
            <person name="Lin S."/>
            <person name="Macmil S.L."/>
            <person name="Magdelenat G."/>
            <person name="Matthews L."/>
            <person name="McCorrison J."/>
            <person name="Monaghan E.L."/>
            <person name="Mun J.H."/>
            <person name="Najar F.Z."/>
            <person name="Nicholson C."/>
            <person name="Noirot C."/>
            <person name="O'Bleness M."/>
            <person name="Paule C.R."/>
            <person name="Poulain J."/>
            <person name="Prion F."/>
            <person name="Qin B."/>
            <person name="Qu C."/>
            <person name="Retzel E.F."/>
            <person name="Riddle C."/>
            <person name="Sallet E."/>
            <person name="Samain S."/>
            <person name="Samson N."/>
            <person name="Sanders I."/>
            <person name="Saurat O."/>
            <person name="Scarpelli C."/>
            <person name="Schiex T."/>
            <person name="Segurens B."/>
            <person name="Severin A.J."/>
            <person name="Sherrier D.J."/>
            <person name="Shi R."/>
            <person name="Sims S."/>
            <person name="Singer S.R."/>
            <person name="Sinharoy S."/>
            <person name="Sterck L."/>
            <person name="Viollet A."/>
            <person name="Wang B.B."/>
            <person name="Wang K."/>
            <person name="Wang M."/>
            <person name="Wang X."/>
            <person name="Warfsmann J."/>
            <person name="Weissenbach J."/>
            <person name="White D.D."/>
            <person name="White J.D."/>
            <person name="Wiley G.B."/>
            <person name="Wincker P."/>
            <person name="Xing Y."/>
            <person name="Yang L."/>
            <person name="Yao Z."/>
            <person name="Ying F."/>
            <person name="Zhai J."/>
            <person name="Zhou L."/>
            <person name="Zuber A."/>
            <person name="Denarie J."/>
            <person name="Dixon R.A."/>
            <person name="May G.D."/>
            <person name="Schwartz D.C."/>
            <person name="Rogers J."/>
            <person name="Quetier F."/>
            <person name="Town C.D."/>
            <person name="Roe B.A."/>
        </authorList>
    </citation>
    <scope>NUCLEOTIDE SEQUENCE [LARGE SCALE GENOMIC DNA]</scope>
    <source>
        <strain evidence="3">A17</strain>
        <strain evidence="4 5">cv. Jemalong A17</strain>
    </source>
</reference>
<organism evidence="3 5">
    <name type="scientific">Medicago truncatula</name>
    <name type="common">Barrel medic</name>
    <name type="synonym">Medicago tribuloides</name>
    <dbReference type="NCBI Taxonomy" id="3880"/>
    <lineage>
        <taxon>Eukaryota</taxon>
        <taxon>Viridiplantae</taxon>
        <taxon>Streptophyta</taxon>
        <taxon>Embryophyta</taxon>
        <taxon>Tracheophyta</taxon>
        <taxon>Spermatophyta</taxon>
        <taxon>Magnoliopsida</taxon>
        <taxon>eudicotyledons</taxon>
        <taxon>Gunneridae</taxon>
        <taxon>Pentapetalae</taxon>
        <taxon>rosids</taxon>
        <taxon>fabids</taxon>
        <taxon>Fabales</taxon>
        <taxon>Fabaceae</taxon>
        <taxon>Papilionoideae</taxon>
        <taxon>50 kb inversion clade</taxon>
        <taxon>NPAAA clade</taxon>
        <taxon>Hologalegina</taxon>
        <taxon>IRL clade</taxon>
        <taxon>Trifolieae</taxon>
        <taxon>Medicago</taxon>
    </lineage>
</organism>
<evidence type="ECO:0000313" key="5">
    <source>
        <dbReference type="Proteomes" id="UP000002051"/>
    </source>
</evidence>
<dbReference type="SMART" id="SM00577">
    <property type="entry name" value="CPDc"/>
    <property type="match status" value="1"/>
</dbReference>
<reference evidence="3 5" key="2">
    <citation type="journal article" date="2014" name="BMC Genomics">
        <title>An improved genome release (version Mt4.0) for the model legume Medicago truncatula.</title>
        <authorList>
            <person name="Tang H."/>
            <person name="Krishnakumar V."/>
            <person name="Bidwell S."/>
            <person name="Rosen B."/>
            <person name="Chan A."/>
            <person name="Zhou S."/>
            <person name="Gentzbittel L."/>
            <person name="Childs K.L."/>
            <person name="Yandell M."/>
            <person name="Gundlach H."/>
            <person name="Mayer K.F."/>
            <person name="Schwartz D.C."/>
            <person name="Town C.D."/>
        </authorList>
    </citation>
    <scope>GENOME REANNOTATION</scope>
    <source>
        <strain evidence="3">A17</strain>
        <strain evidence="4 5">cv. Jemalong A17</strain>
    </source>
</reference>
<accession>A0A072U317</accession>
<feature type="domain" description="FCP1 homology" evidence="2">
    <location>
        <begin position="42"/>
        <end position="207"/>
    </location>
</feature>
<dbReference type="InterPro" id="IPR023214">
    <property type="entry name" value="HAD_sf"/>
</dbReference>
<keyword evidence="1" id="KW-0496">Mitochondrion</keyword>
<dbReference type="Proteomes" id="UP000002051">
    <property type="component" value="Unassembled WGS sequence"/>
</dbReference>
<evidence type="ECO:0000259" key="2">
    <source>
        <dbReference type="PROSITE" id="PS50969"/>
    </source>
</evidence>
<dbReference type="SUPFAM" id="SSF56784">
    <property type="entry name" value="HAD-like"/>
    <property type="match status" value="1"/>
</dbReference>
<dbReference type="InterPro" id="IPR004274">
    <property type="entry name" value="FCP1_dom"/>
</dbReference>
<comment type="subunit">
    <text evidence="1">Component of the TIM23 complex.</text>
</comment>
<keyword evidence="5" id="KW-1185">Reference proteome</keyword>
<dbReference type="Gene3D" id="3.40.50.1000">
    <property type="entry name" value="HAD superfamily/HAD-like"/>
    <property type="match status" value="1"/>
</dbReference>
<keyword evidence="1" id="KW-0813">Transport</keyword>
<dbReference type="AlphaFoldDB" id="A0A072U317"/>
<dbReference type="EnsemblPlants" id="KEH24099">
    <property type="protein sequence ID" value="KEH24099"/>
    <property type="gene ID" value="MTR_7g103410"/>
</dbReference>
<dbReference type="HOGENOM" id="CLU_013096_0_0_1"/>
<dbReference type="InterPro" id="IPR036412">
    <property type="entry name" value="HAD-like_sf"/>
</dbReference>
<evidence type="ECO:0000256" key="1">
    <source>
        <dbReference type="RuleBase" id="RU365079"/>
    </source>
</evidence>
<comment type="function">
    <text evidence="1">Essential component of the TIM23 complex, a complex that mediates the translocation of transit peptide-containing proteins across the mitochondrial inner membrane.</text>
</comment>
<proteinExistence type="inferred from homology"/>
<comment type="subcellular location">
    <subcellularLocation>
        <location evidence="1">Mitochondrion inner membrane</location>
        <topology evidence="1">Single-pass membrane protein</topology>
    </subcellularLocation>
</comment>
<dbReference type="GO" id="GO:0030150">
    <property type="term" value="P:protein import into mitochondrial matrix"/>
    <property type="evidence" value="ECO:0000318"/>
    <property type="project" value="GO_Central"/>
</dbReference>
<dbReference type="PROSITE" id="PS50969">
    <property type="entry name" value="FCP1"/>
    <property type="match status" value="1"/>
</dbReference>